<proteinExistence type="predicted"/>
<name>A0A6G1DFT1_9ORYZ</name>
<evidence type="ECO:0000313" key="2">
    <source>
        <dbReference type="EMBL" id="KAF0910593.1"/>
    </source>
</evidence>
<dbReference type="EMBL" id="SPHZ02000006">
    <property type="protein sequence ID" value="KAF0910593.1"/>
    <property type="molecule type" value="Genomic_DNA"/>
</dbReference>
<gene>
    <name evidence="2" type="ORF">E2562_003028</name>
</gene>
<evidence type="ECO:0000256" key="1">
    <source>
        <dbReference type="SAM" id="MobiDB-lite"/>
    </source>
</evidence>
<evidence type="ECO:0000313" key="3">
    <source>
        <dbReference type="Proteomes" id="UP000479710"/>
    </source>
</evidence>
<feature type="region of interest" description="Disordered" evidence="1">
    <location>
        <begin position="1"/>
        <end position="37"/>
    </location>
</feature>
<feature type="compositionally biased region" description="Polar residues" evidence="1">
    <location>
        <begin position="27"/>
        <end position="37"/>
    </location>
</feature>
<dbReference type="Proteomes" id="UP000479710">
    <property type="component" value="Unassembled WGS sequence"/>
</dbReference>
<organism evidence="2 3">
    <name type="scientific">Oryza meyeriana var. granulata</name>
    <dbReference type="NCBI Taxonomy" id="110450"/>
    <lineage>
        <taxon>Eukaryota</taxon>
        <taxon>Viridiplantae</taxon>
        <taxon>Streptophyta</taxon>
        <taxon>Embryophyta</taxon>
        <taxon>Tracheophyta</taxon>
        <taxon>Spermatophyta</taxon>
        <taxon>Magnoliopsida</taxon>
        <taxon>Liliopsida</taxon>
        <taxon>Poales</taxon>
        <taxon>Poaceae</taxon>
        <taxon>BOP clade</taxon>
        <taxon>Oryzoideae</taxon>
        <taxon>Oryzeae</taxon>
        <taxon>Oryzinae</taxon>
        <taxon>Oryza</taxon>
        <taxon>Oryza meyeriana</taxon>
    </lineage>
</organism>
<protein>
    <submittedName>
        <fullName evidence="2">Uncharacterized protein</fullName>
    </submittedName>
</protein>
<reference evidence="2 3" key="1">
    <citation type="submission" date="2019-11" db="EMBL/GenBank/DDBJ databases">
        <title>Whole genome sequence of Oryza granulata.</title>
        <authorList>
            <person name="Li W."/>
        </authorList>
    </citation>
    <scope>NUCLEOTIDE SEQUENCE [LARGE SCALE GENOMIC DNA]</scope>
    <source>
        <strain evidence="3">cv. Menghai</strain>
        <tissue evidence="2">Leaf</tissue>
    </source>
</reference>
<feature type="region of interest" description="Disordered" evidence="1">
    <location>
        <begin position="135"/>
        <end position="160"/>
    </location>
</feature>
<accession>A0A6G1DFT1</accession>
<dbReference type="OrthoDB" id="10511176at2759"/>
<comment type="caution">
    <text evidence="2">The sequence shown here is derived from an EMBL/GenBank/DDBJ whole genome shotgun (WGS) entry which is preliminary data.</text>
</comment>
<sequence>MKEEPPAGSSINLQFRRQCRSDEQTAEDSGSKQVASSAQLCEDRVKVSAGNTDFQLNGLLSPSGALLRPGALEAGLGTQARDEKDGNNIDRYNFSAEKPGEDKAFAAALVDQDPTAAALLDNECSTACGAHVVKKKKSEASHVSGSQERETSEQLVLPPV</sequence>
<dbReference type="AlphaFoldDB" id="A0A6G1DFT1"/>
<keyword evidence="3" id="KW-1185">Reference proteome</keyword>